<dbReference type="InterPro" id="IPR000652">
    <property type="entry name" value="Triosephosphate_isomerase"/>
</dbReference>
<evidence type="ECO:0000313" key="4">
    <source>
        <dbReference type="EMBL" id="QOY52442.1"/>
    </source>
</evidence>
<keyword evidence="3" id="KW-0312">Gluconeogenesis</keyword>
<dbReference type="InterPro" id="IPR035990">
    <property type="entry name" value="TIM_sf"/>
</dbReference>
<dbReference type="CDD" id="cd00311">
    <property type="entry name" value="TIM"/>
    <property type="match status" value="1"/>
</dbReference>
<comment type="subcellular location">
    <subcellularLocation>
        <location evidence="3">Cytoplasm</location>
    </subcellularLocation>
</comment>
<gene>
    <name evidence="4" type="ORF">HUE88_01725</name>
</gene>
<dbReference type="PANTHER" id="PTHR21139">
    <property type="entry name" value="TRIOSEPHOSPHATE ISOMERASE"/>
    <property type="match status" value="1"/>
</dbReference>
<protein>
    <recommendedName>
        <fullName evidence="3">Triosephosphate isomerase</fullName>
        <ecNumber evidence="3">5.3.1.1</ecNumber>
    </recommendedName>
</protein>
<keyword evidence="3" id="KW-0324">Glycolysis</keyword>
<dbReference type="GO" id="GO:0006096">
    <property type="term" value="P:glycolytic process"/>
    <property type="evidence" value="ECO:0007669"/>
    <property type="project" value="UniProtKB-UniPathway"/>
</dbReference>
<dbReference type="AlphaFoldDB" id="A0A7S7LVT1"/>
<keyword evidence="3" id="KW-0963">Cytoplasm</keyword>
<keyword evidence="5" id="KW-1185">Reference proteome</keyword>
<dbReference type="GO" id="GO:0006094">
    <property type="term" value="P:gluconeogenesis"/>
    <property type="evidence" value="ECO:0007669"/>
    <property type="project" value="UniProtKB-UniPathway"/>
</dbReference>
<dbReference type="PANTHER" id="PTHR21139:SF42">
    <property type="entry name" value="TRIOSEPHOSPHATE ISOMERASE"/>
    <property type="match status" value="1"/>
</dbReference>
<evidence type="ECO:0000256" key="3">
    <source>
        <dbReference type="RuleBase" id="RU363013"/>
    </source>
</evidence>
<dbReference type="Pfam" id="PF00121">
    <property type="entry name" value="TIM"/>
    <property type="match status" value="1"/>
</dbReference>
<name>A0A7S7LVT1_9BACT</name>
<dbReference type="SUPFAM" id="SSF51351">
    <property type="entry name" value="Triosephosphate isomerase (TIM)"/>
    <property type="match status" value="1"/>
</dbReference>
<accession>A0A7S7LVT1</accession>
<dbReference type="GO" id="GO:0004807">
    <property type="term" value="F:triose-phosphate isomerase activity"/>
    <property type="evidence" value="ECO:0007669"/>
    <property type="project" value="UniProtKB-EC"/>
</dbReference>
<dbReference type="RefSeq" id="WP_194370500.1">
    <property type="nucleotide sequence ID" value="NZ_CP054492.1"/>
</dbReference>
<dbReference type="InterPro" id="IPR020861">
    <property type="entry name" value="Triosephosphate_isomerase_AS"/>
</dbReference>
<comment type="pathway">
    <text evidence="3">Carbohydrate biosynthesis; gluconeogenesis.</text>
</comment>
<dbReference type="KEGG" id="sbal:HUE88_01725"/>
<dbReference type="UniPathway" id="UPA00109">
    <property type="reaction ID" value="UER00189"/>
</dbReference>
<sequence length="237" mass="26217">MIIAANLKTNLTREKTDKYINEVENFLNQHGISQEVLVFPALSSLNLHVGKVTVGAQNAYPAQNGAFTGEIGNEQLEEFNIKTILIGHSERRHVIGETQAEVVKKFNFYKELGFKIVYCIGESLQIREAGDKVMMNYLSSQFEGIDLEYENLILAYEPVWAIGTGLTPTLEDIESLHLKLKEQCKAPLLYGGSVKVSNAEEVLALNGVDGVLVGGASLNSDDFCTMVKYAQNIENNK</sequence>
<dbReference type="GO" id="GO:0005829">
    <property type="term" value="C:cytosol"/>
    <property type="evidence" value="ECO:0007669"/>
    <property type="project" value="TreeGrafter"/>
</dbReference>
<keyword evidence="2 3" id="KW-0413">Isomerase</keyword>
<comment type="catalytic activity">
    <reaction evidence="3">
        <text>D-glyceraldehyde 3-phosphate = dihydroxyacetone phosphate</text>
        <dbReference type="Rhea" id="RHEA:18585"/>
        <dbReference type="ChEBI" id="CHEBI:57642"/>
        <dbReference type="ChEBI" id="CHEBI:59776"/>
        <dbReference type="EC" id="5.3.1.1"/>
    </reaction>
</comment>
<dbReference type="PROSITE" id="PS00171">
    <property type="entry name" value="TIM_1"/>
    <property type="match status" value="1"/>
</dbReference>
<dbReference type="PROSITE" id="PS51440">
    <property type="entry name" value="TIM_2"/>
    <property type="match status" value="1"/>
</dbReference>
<dbReference type="UniPathway" id="UPA00138"/>
<dbReference type="GO" id="GO:0046166">
    <property type="term" value="P:glyceraldehyde-3-phosphate biosynthetic process"/>
    <property type="evidence" value="ECO:0007669"/>
    <property type="project" value="TreeGrafter"/>
</dbReference>
<evidence type="ECO:0000256" key="1">
    <source>
        <dbReference type="ARBA" id="ARBA00007422"/>
    </source>
</evidence>
<comment type="subunit">
    <text evidence="3">Homodimer.</text>
</comment>
<dbReference type="InterPro" id="IPR013785">
    <property type="entry name" value="Aldolase_TIM"/>
</dbReference>
<dbReference type="GO" id="GO:0019563">
    <property type="term" value="P:glycerol catabolic process"/>
    <property type="evidence" value="ECO:0007669"/>
    <property type="project" value="TreeGrafter"/>
</dbReference>
<dbReference type="NCBIfam" id="NF000728">
    <property type="entry name" value="PRK00042.3-2"/>
    <property type="match status" value="1"/>
</dbReference>
<evidence type="ECO:0000256" key="2">
    <source>
        <dbReference type="ARBA" id="ARBA00023235"/>
    </source>
</evidence>
<dbReference type="EC" id="5.3.1.1" evidence="3"/>
<reference evidence="4 5" key="1">
    <citation type="submission" date="2020-05" db="EMBL/GenBank/DDBJ databases">
        <title>Sulfurimonas marisnigri, sp. nov., and Sulfurimonas baltica, sp. nov., manganese oxide reducing chemolithoautotrophs of the class Epsilonproteobacteria isolated from the pelagic redoxclines of the Black and Baltic Seas and emended description of the genus Sulfurimonas.</title>
        <authorList>
            <person name="Henkel J.V."/>
            <person name="Laudan C."/>
            <person name="Werner J."/>
            <person name="Neu T."/>
            <person name="Plewe S."/>
            <person name="Sproer C."/>
            <person name="Bunk B."/>
            <person name="Schulz-Vogt H.N."/>
        </authorList>
    </citation>
    <scope>NUCLEOTIDE SEQUENCE [LARGE SCALE GENOMIC DNA]</scope>
    <source>
        <strain evidence="4 5">GD2</strain>
    </source>
</reference>
<comment type="similarity">
    <text evidence="1 3">Belongs to the triosephosphate isomerase family.</text>
</comment>
<dbReference type="EMBL" id="CP054492">
    <property type="protein sequence ID" value="QOY52442.1"/>
    <property type="molecule type" value="Genomic_DNA"/>
</dbReference>
<dbReference type="Gene3D" id="3.20.20.70">
    <property type="entry name" value="Aldolase class I"/>
    <property type="match status" value="1"/>
</dbReference>
<organism evidence="4 5">
    <name type="scientific">Candidatus Sulfurimonas baltica</name>
    <dbReference type="NCBI Taxonomy" id="2740404"/>
    <lineage>
        <taxon>Bacteria</taxon>
        <taxon>Pseudomonadati</taxon>
        <taxon>Campylobacterota</taxon>
        <taxon>Epsilonproteobacteria</taxon>
        <taxon>Campylobacterales</taxon>
        <taxon>Sulfurimonadaceae</taxon>
        <taxon>Sulfurimonas</taxon>
    </lineage>
</organism>
<comment type="pathway">
    <text evidence="3">Carbohydrate degradation; glycolysis; D-glyceraldehyde 3-phosphate from glycerone phosphate: step 1/1.</text>
</comment>
<dbReference type="Proteomes" id="UP000593994">
    <property type="component" value="Chromosome"/>
</dbReference>
<evidence type="ECO:0000313" key="5">
    <source>
        <dbReference type="Proteomes" id="UP000593994"/>
    </source>
</evidence>
<proteinExistence type="inferred from homology"/>